<gene>
    <name evidence="2" type="ORF">FAM09_16370</name>
</gene>
<comment type="caution">
    <text evidence="2">The sequence shown here is derived from an EMBL/GenBank/DDBJ whole genome shotgun (WGS) entry which is preliminary data.</text>
</comment>
<feature type="domain" description="BRCT" evidence="1">
    <location>
        <begin position="1"/>
        <end position="83"/>
    </location>
</feature>
<accession>A0A4S8HT99</accession>
<keyword evidence="3" id="KW-1185">Reference proteome</keyword>
<evidence type="ECO:0000313" key="2">
    <source>
        <dbReference type="EMBL" id="THU38251.1"/>
    </source>
</evidence>
<proteinExistence type="predicted"/>
<dbReference type="InterPro" id="IPR001357">
    <property type="entry name" value="BRCT_dom"/>
</dbReference>
<dbReference type="RefSeq" id="WP_136578207.1">
    <property type="nucleotide sequence ID" value="NZ_STFF01000004.1"/>
</dbReference>
<name>A0A4S8HT99_9BACT</name>
<dbReference type="AlphaFoldDB" id="A0A4S8HT99"/>
<evidence type="ECO:0000313" key="3">
    <source>
        <dbReference type="Proteomes" id="UP000306918"/>
    </source>
</evidence>
<dbReference type="EMBL" id="STFF01000004">
    <property type="protein sequence ID" value="THU38251.1"/>
    <property type="molecule type" value="Genomic_DNA"/>
</dbReference>
<dbReference type="Proteomes" id="UP000306918">
    <property type="component" value="Unassembled WGS sequence"/>
</dbReference>
<dbReference type="OrthoDB" id="9803913at2"/>
<dbReference type="Gene3D" id="3.40.50.10190">
    <property type="entry name" value="BRCT domain"/>
    <property type="match status" value="1"/>
</dbReference>
<protein>
    <recommendedName>
        <fullName evidence="1">BRCT domain-containing protein</fullName>
    </recommendedName>
</protein>
<organism evidence="2 3">
    <name type="scientific">Niastella caeni</name>
    <dbReference type="NCBI Taxonomy" id="2569763"/>
    <lineage>
        <taxon>Bacteria</taxon>
        <taxon>Pseudomonadati</taxon>
        <taxon>Bacteroidota</taxon>
        <taxon>Chitinophagia</taxon>
        <taxon>Chitinophagales</taxon>
        <taxon>Chitinophagaceae</taxon>
        <taxon>Niastella</taxon>
    </lineage>
</organism>
<sequence length="84" mass="9756">MIFAFTGELKKYSRDEARDIVEHLGGRTVGNISSKVNYLVTGKDPGSKLERARKKDNLKIIDEKKFLQLIVEYKFDPIKYHLNQ</sequence>
<dbReference type="PROSITE" id="PS50172">
    <property type="entry name" value="BRCT"/>
    <property type="match status" value="1"/>
</dbReference>
<dbReference type="InterPro" id="IPR036420">
    <property type="entry name" value="BRCT_dom_sf"/>
</dbReference>
<dbReference type="Pfam" id="PF00533">
    <property type="entry name" value="BRCT"/>
    <property type="match status" value="1"/>
</dbReference>
<reference evidence="2 3" key="1">
    <citation type="submission" date="2019-04" db="EMBL/GenBank/DDBJ databases">
        <title>Niastella caeni sp. nov., isolated from activated sludge.</title>
        <authorList>
            <person name="Sheng M."/>
        </authorList>
    </citation>
    <scope>NUCLEOTIDE SEQUENCE [LARGE SCALE GENOMIC DNA]</scope>
    <source>
        <strain evidence="2 3">HX-2-15</strain>
    </source>
</reference>
<dbReference type="CDD" id="cd17748">
    <property type="entry name" value="BRCT_DNA_ligase_like"/>
    <property type="match status" value="1"/>
</dbReference>
<evidence type="ECO:0000259" key="1">
    <source>
        <dbReference type="PROSITE" id="PS50172"/>
    </source>
</evidence>
<dbReference type="SUPFAM" id="SSF52113">
    <property type="entry name" value="BRCT domain"/>
    <property type="match status" value="1"/>
</dbReference>